<reference evidence="2" key="1">
    <citation type="submission" date="2015-11" db="EMBL/GenBank/DDBJ databases">
        <title>De novo transcriptome assembly of four potential Pierce s Disease insect vectors from Arizona vineyards.</title>
        <authorList>
            <person name="Tassone E.E."/>
        </authorList>
    </citation>
    <scope>NUCLEOTIDE SEQUENCE</scope>
</reference>
<feature type="compositionally biased region" description="Basic residues" evidence="1">
    <location>
        <begin position="104"/>
        <end position="114"/>
    </location>
</feature>
<dbReference type="EMBL" id="GECZ01005321">
    <property type="protein sequence ID" value="JAS64448.1"/>
    <property type="molecule type" value="Transcribed_RNA"/>
</dbReference>
<organism evidence="2">
    <name type="scientific">Cuerna arida</name>
    <dbReference type="NCBI Taxonomy" id="1464854"/>
    <lineage>
        <taxon>Eukaryota</taxon>
        <taxon>Metazoa</taxon>
        <taxon>Ecdysozoa</taxon>
        <taxon>Arthropoda</taxon>
        <taxon>Hexapoda</taxon>
        <taxon>Insecta</taxon>
        <taxon>Pterygota</taxon>
        <taxon>Neoptera</taxon>
        <taxon>Paraneoptera</taxon>
        <taxon>Hemiptera</taxon>
        <taxon>Auchenorrhyncha</taxon>
        <taxon>Membracoidea</taxon>
        <taxon>Cicadellidae</taxon>
        <taxon>Cicadellinae</taxon>
        <taxon>Proconiini</taxon>
        <taxon>Cuerna</taxon>
    </lineage>
</organism>
<feature type="compositionally biased region" description="Pro residues" evidence="1">
    <location>
        <begin position="17"/>
        <end position="27"/>
    </location>
</feature>
<proteinExistence type="predicted"/>
<feature type="compositionally biased region" description="Low complexity" evidence="1">
    <location>
        <begin position="1"/>
        <end position="16"/>
    </location>
</feature>
<feature type="region of interest" description="Disordered" evidence="1">
    <location>
        <begin position="104"/>
        <end position="126"/>
    </location>
</feature>
<evidence type="ECO:0000313" key="2">
    <source>
        <dbReference type="EMBL" id="JAS64448.1"/>
    </source>
</evidence>
<dbReference type="AlphaFoldDB" id="A0A1B6GPT9"/>
<feature type="region of interest" description="Disordered" evidence="1">
    <location>
        <begin position="1"/>
        <end position="63"/>
    </location>
</feature>
<accession>A0A1B6GPT9</accession>
<sequence>MAARRAAAKAAAAAAAEPPPPPEPAPEPEPEKKEPEKAVEKKPSDEDEANKGQNGDSKTGRVAERIIERIIICPGGQNPYMAPPPPPPPQGVCHCVPVFLERPRKKQDKGKGKKNRGDDKENEPCKHPFCIVQRARTKPQGLPWASGLYKEQHPTQGPETPAPPPVVICQRPVMCCCPKCRPPPESDSEEEDPPREDTETFMTFMNMVFAAANVMNENPHAF</sequence>
<protein>
    <submittedName>
        <fullName evidence="2">Uncharacterized protein</fullName>
    </submittedName>
</protein>
<gene>
    <name evidence="2" type="ORF">g.15511</name>
</gene>
<feature type="compositionally biased region" description="Basic and acidic residues" evidence="1">
    <location>
        <begin position="115"/>
        <end position="126"/>
    </location>
</feature>
<name>A0A1B6GPT9_9HEMI</name>
<feature type="compositionally biased region" description="Basic and acidic residues" evidence="1">
    <location>
        <begin position="29"/>
        <end position="44"/>
    </location>
</feature>
<evidence type="ECO:0000256" key="1">
    <source>
        <dbReference type="SAM" id="MobiDB-lite"/>
    </source>
</evidence>